<gene>
    <name evidence="15" type="ORF">BSZ36_01800</name>
</gene>
<evidence type="ECO:0000256" key="11">
    <source>
        <dbReference type="ARBA" id="ARBA00023145"/>
    </source>
</evidence>
<feature type="domain" description="FTP" evidence="14">
    <location>
        <begin position="48"/>
        <end position="94"/>
    </location>
</feature>
<evidence type="ECO:0000256" key="6">
    <source>
        <dbReference type="ARBA" id="ARBA00022723"/>
    </source>
</evidence>
<keyword evidence="8" id="KW-0378">Hydrolase</keyword>
<evidence type="ECO:0000259" key="14">
    <source>
        <dbReference type="Pfam" id="PF07504"/>
    </source>
</evidence>
<evidence type="ECO:0000313" key="15">
    <source>
        <dbReference type="EMBL" id="OZC01831.1"/>
    </source>
</evidence>
<evidence type="ECO:0000256" key="9">
    <source>
        <dbReference type="ARBA" id="ARBA00022833"/>
    </source>
</evidence>
<dbReference type="InterPro" id="IPR001842">
    <property type="entry name" value="Peptidase_M36"/>
</dbReference>
<dbReference type="RefSeq" id="WP_094545451.1">
    <property type="nucleotide sequence ID" value="NZ_MQWB01000001.1"/>
</dbReference>
<evidence type="ECO:0000313" key="16">
    <source>
        <dbReference type="Proteomes" id="UP000216446"/>
    </source>
</evidence>
<dbReference type="InterPro" id="IPR050371">
    <property type="entry name" value="Fungal_virulence_M36"/>
</dbReference>
<dbReference type="Pfam" id="PF02128">
    <property type="entry name" value="Peptidase_M36"/>
    <property type="match status" value="1"/>
</dbReference>
<evidence type="ECO:0000256" key="8">
    <source>
        <dbReference type="ARBA" id="ARBA00022801"/>
    </source>
</evidence>
<evidence type="ECO:0000256" key="5">
    <source>
        <dbReference type="ARBA" id="ARBA00022670"/>
    </source>
</evidence>
<dbReference type="CDD" id="cd09596">
    <property type="entry name" value="M36"/>
    <property type="match status" value="1"/>
</dbReference>
<feature type="chain" id="PRO_5012175543" description="PA domain-containing protein" evidence="12">
    <location>
        <begin position="22"/>
        <end position="879"/>
    </location>
</feature>
<evidence type="ECO:0000256" key="10">
    <source>
        <dbReference type="ARBA" id="ARBA00023049"/>
    </source>
</evidence>
<keyword evidence="7 12" id="KW-0732">Signal</keyword>
<dbReference type="PANTHER" id="PTHR33478">
    <property type="entry name" value="EXTRACELLULAR METALLOPROTEINASE MEP"/>
    <property type="match status" value="1"/>
</dbReference>
<evidence type="ECO:0000256" key="12">
    <source>
        <dbReference type="SAM" id="SignalP"/>
    </source>
</evidence>
<reference evidence="15 16" key="1">
    <citation type="submission" date="2016-11" db="EMBL/GenBank/DDBJ databases">
        <title>Study of marine rhodopsin-containing bacteria.</title>
        <authorList>
            <person name="Yoshizawa S."/>
            <person name="Kumagai Y."/>
            <person name="Kogure K."/>
        </authorList>
    </citation>
    <scope>NUCLEOTIDE SEQUENCE [LARGE SCALE GENOMIC DNA]</scope>
    <source>
        <strain evidence="15 16">SG-29</strain>
    </source>
</reference>
<dbReference type="InterPro" id="IPR003137">
    <property type="entry name" value="PA_domain"/>
</dbReference>
<evidence type="ECO:0008006" key="17">
    <source>
        <dbReference type="Google" id="ProtNLM"/>
    </source>
</evidence>
<dbReference type="AlphaFoldDB" id="A0A259TVT1"/>
<dbReference type="NCBIfam" id="TIGR04183">
    <property type="entry name" value="Por_Secre_tail"/>
    <property type="match status" value="1"/>
</dbReference>
<protein>
    <recommendedName>
        <fullName evidence="17">PA domain-containing protein</fullName>
    </recommendedName>
</protein>
<dbReference type="Gene3D" id="1.10.390.10">
    <property type="entry name" value="Neutral Protease Domain 2"/>
    <property type="match status" value="1"/>
</dbReference>
<name>A0A259TVT1_9BACT</name>
<dbReference type="InterPro" id="IPR026444">
    <property type="entry name" value="Secre_tail"/>
</dbReference>
<dbReference type="SUPFAM" id="SSF55486">
    <property type="entry name" value="Metalloproteases ('zincins'), catalytic domain"/>
    <property type="match status" value="1"/>
</dbReference>
<keyword evidence="4" id="KW-0964">Secreted</keyword>
<evidence type="ECO:0000256" key="7">
    <source>
        <dbReference type="ARBA" id="ARBA00022729"/>
    </source>
</evidence>
<dbReference type="GO" id="GO:0005615">
    <property type="term" value="C:extracellular space"/>
    <property type="evidence" value="ECO:0007669"/>
    <property type="project" value="InterPro"/>
</dbReference>
<evidence type="ECO:0000256" key="2">
    <source>
        <dbReference type="ARBA" id="ARBA00004613"/>
    </source>
</evidence>
<dbReference type="Gene3D" id="3.50.30.30">
    <property type="match status" value="1"/>
</dbReference>
<dbReference type="EMBL" id="MQWB01000001">
    <property type="protein sequence ID" value="OZC01831.1"/>
    <property type="molecule type" value="Genomic_DNA"/>
</dbReference>
<dbReference type="InParanoid" id="A0A259TVT1"/>
<comment type="subcellular location">
    <subcellularLocation>
        <location evidence="2">Secreted</location>
    </subcellularLocation>
</comment>
<keyword evidence="6" id="KW-0479">Metal-binding</keyword>
<keyword evidence="16" id="KW-1185">Reference proteome</keyword>
<accession>A0A259TVT1</accession>
<comment type="caution">
    <text evidence="15">The sequence shown here is derived from an EMBL/GenBank/DDBJ whole genome shotgun (WGS) entry which is preliminary data.</text>
</comment>
<dbReference type="OrthoDB" id="5377264at2"/>
<dbReference type="InterPro" id="IPR027268">
    <property type="entry name" value="Peptidase_M4/M1_CTD_sf"/>
</dbReference>
<keyword evidence="9" id="KW-0862">Zinc</keyword>
<dbReference type="GO" id="GO:0006508">
    <property type="term" value="P:proteolysis"/>
    <property type="evidence" value="ECO:0007669"/>
    <property type="project" value="UniProtKB-KW"/>
</dbReference>
<evidence type="ECO:0000256" key="3">
    <source>
        <dbReference type="ARBA" id="ARBA00006006"/>
    </source>
</evidence>
<dbReference type="InterPro" id="IPR011096">
    <property type="entry name" value="FTP_domain"/>
</dbReference>
<organism evidence="15 16">
    <name type="scientific">Rubricoccus marinus</name>
    <dbReference type="NCBI Taxonomy" id="716817"/>
    <lineage>
        <taxon>Bacteria</taxon>
        <taxon>Pseudomonadati</taxon>
        <taxon>Rhodothermota</taxon>
        <taxon>Rhodothermia</taxon>
        <taxon>Rhodothermales</taxon>
        <taxon>Rubricoccaceae</taxon>
        <taxon>Rubricoccus</taxon>
    </lineage>
</organism>
<dbReference type="GO" id="GO:0008270">
    <property type="term" value="F:zinc ion binding"/>
    <property type="evidence" value="ECO:0007669"/>
    <property type="project" value="InterPro"/>
</dbReference>
<dbReference type="Pfam" id="PF07504">
    <property type="entry name" value="FTP"/>
    <property type="match status" value="1"/>
</dbReference>
<dbReference type="InterPro" id="IPR046450">
    <property type="entry name" value="PA_dom_sf"/>
</dbReference>
<evidence type="ECO:0000256" key="4">
    <source>
        <dbReference type="ARBA" id="ARBA00022525"/>
    </source>
</evidence>
<feature type="domain" description="PA" evidence="13">
    <location>
        <begin position="453"/>
        <end position="550"/>
    </location>
</feature>
<sequence>MRLRYALFALLALGLSAPILAQESAAVLAARQHVQASAADAFSGSDLADLHVSDSHFDRRTGATYVYLAQRHAGIEVWGAIAPAAVLASGKVHAVRPRYASNLAARANATEPSLASGAASALAVAHVRASTPAPVGPMWLSDEPGETIPTPEATAYEATEPHLVYQPTADGALRLAWAMTLHATNGSQMWAVRVDALTGSVLATDDLVARDQWPAAHGSGAEVAPVSRAPLAPEASLGMVAGGSYRVVAWPAESPNHGSYELVAKPADATASELGWHDTGSQQFTTTRGNNVWAYLDRDDTSAPTASGQPEGGASLVFDFAYDFNAEPVDNVDAAVTNLFYWGNVFHDITYQYGFDEAAGNFQVNNFGRGGAGGDAARLETQSGADTCQSTSPCLNNANFATPSDGSPGRMQMYEWSGTVFEVTAPAGVARTYPSAAASFGPERLASGLLVTVVDANGIPGRGCTVGSIANAAALAGNIAFIERGDCNFIDKARSAEAAGAIAAVVYNNDRKGAGETGSPEDLVNMGLPAGGVDDVGIPSSFVQNSTGTLLRSTAGVQVNVGPRIRRDSGLDSGVVIHEFGHGLSNRLTGGASRAGCLGNQEQMGEGWSDYYGLLLTMQTGEDIPRGIGTYLEYEGTDGGGIRPAPYTRDFAVNPLTYQSVISGAGTTLSIPHGVGSVWATVLWDMTLDLVDRYGFDTDAYDADGGAGNQVALNLVTQGLKLQPCSPGFVDGRDAILAADELLYSGANSDLIWAAFARRGLGVNASQGLSSSATDGTADFSLPVAAEASPNASGAVLSVTGANPSRSGTTLALTLASPEAVTVEVVDLLGRSVRTVHEGPLAASVHSLALDTSGLASGVYVVRAQGETFSATQRITVVR</sequence>
<evidence type="ECO:0000256" key="1">
    <source>
        <dbReference type="ARBA" id="ARBA00001947"/>
    </source>
</evidence>
<comment type="cofactor">
    <cofactor evidence="1">
        <name>Zn(2+)</name>
        <dbReference type="ChEBI" id="CHEBI:29105"/>
    </cofactor>
</comment>
<dbReference type="Gene3D" id="3.10.170.10">
    <property type="match status" value="1"/>
</dbReference>
<dbReference type="GO" id="GO:0004222">
    <property type="term" value="F:metalloendopeptidase activity"/>
    <property type="evidence" value="ECO:0007669"/>
    <property type="project" value="InterPro"/>
</dbReference>
<keyword evidence="10" id="KW-0482">Metalloprotease</keyword>
<dbReference type="Proteomes" id="UP000216446">
    <property type="component" value="Unassembled WGS sequence"/>
</dbReference>
<keyword evidence="11" id="KW-0865">Zymogen</keyword>
<evidence type="ECO:0000259" key="13">
    <source>
        <dbReference type="Pfam" id="PF02225"/>
    </source>
</evidence>
<proteinExistence type="inferred from homology"/>
<comment type="similarity">
    <text evidence="3">Belongs to the peptidase M36 family.</text>
</comment>
<dbReference type="SUPFAM" id="SSF52025">
    <property type="entry name" value="PA domain"/>
    <property type="match status" value="1"/>
</dbReference>
<keyword evidence="5" id="KW-0645">Protease</keyword>
<dbReference type="PANTHER" id="PTHR33478:SF1">
    <property type="entry name" value="EXTRACELLULAR METALLOPROTEINASE MEP"/>
    <property type="match status" value="1"/>
</dbReference>
<dbReference type="Pfam" id="PF02225">
    <property type="entry name" value="PA"/>
    <property type="match status" value="1"/>
</dbReference>
<feature type="signal peptide" evidence="12">
    <location>
        <begin position="1"/>
        <end position="21"/>
    </location>
</feature>